<keyword evidence="5" id="KW-1185">Reference proteome</keyword>
<dbReference type="SUPFAM" id="SSF48403">
    <property type="entry name" value="Ankyrin repeat"/>
    <property type="match status" value="1"/>
</dbReference>
<evidence type="ECO:0000256" key="1">
    <source>
        <dbReference type="ARBA" id="ARBA00022737"/>
    </source>
</evidence>
<keyword evidence="1" id="KW-0677">Repeat</keyword>
<sequence>HAHISDLDANGDTALHFAAWFGSLKCVRLLIDHGADVNAISHAFHTTPLKWAIDQGHHDIILELKAEGAVWERTALHASAGAGDDINFERLLEQRGGKLHVDARDADGETALHRACWASSLACARVLLRHSADVD</sequence>
<evidence type="ECO:0000256" key="2">
    <source>
        <dbReference type="ARBA" id="ARBA00023043"/>
    </source>
</evidence>
<proteinExistence type="predicted"/>
<dbReference type="PROSITE" id="PS50088">
    <property type="entry name" value="ANK_REPEAT"/>
    <property type="match status" value="2"/>
</dbReference>
<dbReference type="GO" id="GO:0005634">
    <property type="term" value="C:nucleus"/>
    <property type="evidence" value="ECO:0007669"/>
    <property type="project" value="TreeGrafter"/>
</dbReference>
<organism evidence="4 5">
    <name type="scientific">Podospora didyma</name>
    <dbReference type="NCBI Taxonomy" id="330526"/>
    <lineage>
        <taxon>Eukaryota</taxon>
        <taxon>Fungi</taxon>
        <taxon>Dikarya</taxon>
        <taxon>Ascomycota</taxon>
        <taxon>Pezizomycotina</taxon>
        <taxon>Sordariomycetes</taxon>
        <taxon>Sordariomycetidae</taxon>
        <taxon>Sordariales</taxon>
        <taxon>Podosporaceae</taxon>
        <taxon>Podospora</taxon>
    </lineage>
</organism>
<protein>
    <submittedName>
        <fullName evidence="4">Ankyrin repeat-containing domain protein</fullName>
    </submittedName>
</protein>
<dbReference type="InterPro" id="IPR036770">
    <property type="entry name" value="Ankyrin_rpt-contain_sf"/>
</dbReference>
<comment type="caution">
    <text evidence="4">The sequence shown here is derived from an EMBL/GenBank/DDBJ whole genome shotgun (WGS) entry which is preliminary data.</text>
</comment>
<feature type="non-terminal residue" evidence="4">
    <location>
        <position position="1"/>
    </location>
</feature>
<dbReference type="GO" id="GO:0045944">
    <property type="term" value="P:positive regulation of transcription by RNA polymerase II"/>
    <property type="evidence" value="ECO:0007669"/>
    <property type="project" value="TreeGrafter"/>
</dbReference>
<name>A0AAE0U1E9_9PEZI</name>
<feature type="repeat" description="ANK" evidence="3">
    <location>
        <begin position="107"/>
        <end position="135"/>
    </location>
</feature>
<reference evidence="4" key="1">
    <citation type="journal article" date="2023" name="Mol. Phylogenet. Evol.">
        <title>Genome-scale phylogeny and comparative genomics of the fungal order Sordariales.</title>
        <authorList>
            <person name="Hensen N."/>
            <person name="Bonometti L."/>
            <person name="Westerberg I."/>
            <person name="Brannstrom I.O."/>
            <person name="Guillou S."/>
            <person name="Cros-Aarteil S."/>
            <person name="Calhoun S."/>
            <person name="Haridas S."/>
            <person name="Kuo A."/>
            <person name="Mondo S."/>
            <person name="Pangilinan J."/>
            <person name="Riley R."/>
            <person name="LaButti K."/>
            <person name="Andreopoulos B."/>
            <person name="Lipzen A."/>
            <person name="Chen C."/>
            <person name="Yan M."/>
            <person name="Daum C."/>
            <person name="Ng V."/>
            <person name="Clum A."/>
            <person name="Steindorff A."/>
            <person name="Ohm R.A."/>
            <person name="Martin F."/>
            <person name="Silar P."/>
            <person name="Natvig D.O."/>
            <person name="Lalanne C."/>
            <person name="Gautier V."/>
            <person name="Ament-Velasquez S.L."/>
            <person name="Kruys A."/>
            <person name="Hutchinson M.I."/>
            <person name="Powell A.J."/>
            <person name="Barry K."/>
            <person name="Miller A.N."/>
            <person name="Grigoriev I.V."/>
            <person name="Debuchy R."/>
            <person name="Gladieux P."/>
            <person name="Hiltunen Thoren M."/>
            <person name="Johannesson H."/>
        </authorList>
    </citation>
    <scope>NUCLEOTIDE SEQUENCE</scope>
    <source>
        <strain evidence="4">CBS 232.78</strain>
    </source>
</reference>
<reference evidence="4" key="2">
    <citation type="submission" date="2023-06" db="EMBL/GenBank/DDBJ databases">
        <authorList>
            <consortium name="Lawrence Berkeley National Laboratory"/>
            <person name="Haridas S."/>
            <person name="Hensen N."/>
            <person name="Bonometti L."/>
            <person name="Westerberg I."/>
            <person name="Brannstrom I.O."/>
            <person name="Guillou S."/>
            <person name="Cros-Aarteil S."/>
            <person name="Calhoun S."/>
            <person name="Kuo A."/>
            <person name="Mondo S."/>
            <person name="Pangilinan J."/>
            <person name="Riley R."/>
            <person name="LaButti K."/>
            <person name="Andreopoulos B."/>
            <person name="Lipzen A."/>
            <person name="Chen C."/>
            <person name="Yanf M."/>
            <person name="Daum C."/>
            <person name="Ng V."/>
            <person name="Clum A."/>
            <person name="Steindorff A."/>
            <person name="Ohm R."/>
            <person name="Martin F."/>
            <person name="Silar P."/>
            <person name="Natvig D."/>
            <person name="Lalanne C."/>
            <person name="Gautier V."/>
            <person name="Ament-velasquez S.L."/>
            <person name="Kruys A."/>
            <person name="Hutchinson M.I."/>
            <person name="Powell A.J."/>
            <person name="Barry K."/>
            <person name="Miller A.N."/>
            <person name="Grigoriev I.V."/>
            <person name="Debuchy R."/>
            <person name="Gladieux P."/>
            <person name="Thoren M.H."/>
            <person name="Johannesson H."/>
        </authorList>
    </citation>
    <scope>NUCLEOTIDE SEQUENCE</scope>
    <source>
        <strain evidence="4">CBS 232.78</strain>
    </source>
</reference>
<dbReference type="AlphaFoldDB" id="A0AAE0U1E9"/>
<dbReference type="PANTHER" id="PTHR24193:SF121">
    <property type="entry name" value="ADA2A-CONTAINING COMPLEX COMPONENT 3, ISOFORM D"/>
    <property type="match status" value="1"/>
</dbReference>
<evidence type="ECO:0000313" key="5">
    <source>
        <dbReference type="Proteomes" id="UP001285441"/>
    </source>
</evidence>
<evidence type="ECO:0000313" key="4">
    <source>
        <dbReference type="EMBL" id="KAK3387367.1"/>
    </source>
</evidence>
<dbReference type="Gene3D" id="1.25.40.20">
    <property type="entry name" value="Ankyrin repeat-containing domain"/>
    <property type="match status" value="2"/>
</dbReference>
<dbReference type="InterPro" id="IPR002110">
    <property type="entry name" value="Ankyrin_rpt"/>
</dbReference>
<dbReference type="Pfam" id="PF12796">
    <property type="entry name" value="Ank_2"/>
    <property type="match status" value="2"/>
</dbReference>
<dbReference type="PANTHER" id="PTHR24193">
    <property type="entry name" value="ANKYRIN REPEAT PROTEIN"/>
    <property type="match status" value="1"/>
</dbReference>
<evidence type="ECO:0000256" key="3">
    <source>
        <dbReference type="PROSITE-ProRule" id="PRU00023"/>
    </source>
</evidence>
<keyword evidence="2 3" id="KW-0040">ANK repeat</keyword>
<dbReference type="GO" id="GO:0000976">
    <property type="term" value="F:transcription cis-regulatory region binding"/>
    <property type="evidence" value="ECO:0007669"/>
    <property type="project" value="TreeGrafter"/>
</dbReference>
<dbReference type="InterPro" id="IPR050663">
    <property type="entry name" value="Ankyrin-SOCS_Box"/>
</dbReference>
<dbReference type="SMART" id="SM00248">
    <property type="entry name" value="ANK"/>
    <property type="match status" value="3"/>
</dbReference>
<feature type="non-terminal residue" evidence="4">
    <location>
        <position position="135"/>
    </location>
</feature>
<accession>A0AAE0U1E9</accession>
<dbReference type="PROSITE" id="PS50297">
    <property type="entry name" value="ANK_REP_REGION"/>
    <property type="match status" value="2"/>
</dbReference>
<dbReference type="Proteomes" id="UP001285441">
    <property type="component" value="Unassembled WGS sequence"/>
</dbReference>
<gene>
    <name evidence="4" type="ORF">B0H63DRAFT_380603</name>
</gene>
<dbReference type="EMBL" id="JAULSW010000003">
    <property type="protein sequence ID" value="KAK3387367.1"/>
    <property type="molecule type" value="Genomic_DNA"/>
</dbReference>
<feature type="repeat" description="ANK" evidence="3">
    <location>
        <begin position="10"/>
        <end position="42"/>
    </location>
</feature>